<comment type="caution">
    <text evidence="1">Lacks conserved residue(s) required for the propagation of feature annotation.</text>
</comment>
<dbReference type="SUPFAM" id="SSF161084">
    <property type="entry name" value="MAPEG domain-like"/>
    <property type="match status" value="1"/>
</dbReference>
<gene>
    <name evidence="4" type="primary">LOC101392290</name>
</gene>
<comment type="subunit">
    <text evidence="1">Homotrimer.</text>
</comment>
<comment type="similarity">
    <text evidence="1">Belongs to the MAPEG family.</text>
</comment>
<dbReference type="Proteomes" id="UP000694910">
    <property type="component" value="Unplaced"/>
</dbReference>
<evidence type="ECO:0000313" key="3">
    <source>
        <dbReference type="Proteomes" id="UP000694910"/>
    </source>
</evidence>
<dbReference type="GeneID" id="101392290"/>
<feature type="region of interest" description="Disordered" evidence="2">
    <location>
        <begin position="1"/>
        <end position="33"/>
    </location>
</feature>
<organism evidence="3 4">
    <name type="scientific">Ceratotherium simum simum</name>
    <name type="common">Southern white rhinoceros</name>
    <dbReference type="NCBI Taxonomy" id="73337"/>
    <lineage>
        <taxon>Eukaryota</taxon>
        <taxon>Metazoa</taxon>
        <taxon>Chordata</taxon>
        <taxon>Craniata</taxon>
        <taxon>Vertebrata</taxon>
        <taxon>Euteleostomi</taxon>
        <taxon>Mammalia</taxon>
        <taxon>Eutheria</taxon>
        <taxon>Laurasiatheria</taxon>
        <taxon>Perissodactyla</taxon>
        <taxon>Rhinocerotidae</taxon>
        <taxon>Ceratotherium</taxon>
    </lineage>
</organism>
<dbReference type="InterPro" id="IPR001446">
    <property type="entry name" value="5_LipOase_AP"/>
</dbReference>
<sequence length="132" mass="14529">MKKERGRPSLPLPAQCAPGVPRSWSSPRCGQPAADMDQEAVGNVVLLAIVTLISVVQNAFFAHKVEHESKTQNGRSFQRTGTLAFERVYTAKSTTMKPAITCLPASEATGRTCWQQPSTHCPFAFLLVKDWR</sequence>
<name>A0ABM1D4L3_CERSS</name>
<keyword evidence="1" id="KW-0812">Transmembrane</keyword>
<protein>
    <submittedName>
        <fullName evidence="4">Arachidonate 5-lipoxygenase-activating protein isoform X2</fullName>
    </submittedName>
</protein>
<dbReference type="InterPro" id="IPR023352">
    <property type="entry name" value="MAPEG-like_dom_sf"/>
</dbReference>
<dbReference type="Gene3D" id="1.20.120.550">
    <property type="entry name" value="Membrane associated eicosanoid/glutathione metabolism-like domain"/>
    <property type="match status" value="1"/>
</dbReference>
<accession>A0ABM1D4L3</accession>
<keyword evidence="1" id="KW-0256">Endoplasmic reticulum</keyword>
<keyword evidence="1" id="KW-0472">Membrane</keyword>
<reference evidence="4" key="1">
    <citation type="submission" date="2025-08" db="UniProtKB">
        <authorList>
            <consortium name="RefSeq"/>
        </authorList>
    </citation>
    <scope>IDENTIFICATION</scope>
</reference>
<dbReference type="PRINTS" id="PR00488">
    <property type="entry name" value="5LPOXGNASEAP"/>
</dbReference>
<feature type="transmembrane region" description="Helical" evidence="1">
    <location>
        <begin position="40"/>
        <end position="61"/>
    </location>
</feature>
<keyword evidence="3" id="KW-1185">Reference proteome</keyword>
<evidence type="ECO:0000313" key="4">
    <source>
        <dbReference type="RefSeq" id="XP_014646744.1"/>
    </source>
</evidence>
<keyword evidence="1" id="KW-0434">Leukotriene biosynthesis</keyword>
<evidence type="ECO:0000256" key="1">
    <source>
        <dbReference type="RuleBase" id="RU369123"/>
    </source>
</evidence>
<dbReference type="RefSeq" id="XP_014646744.1">
    <property type="nucleotide sequence ID" value="XM_014791258.1"/>
</dbReference>
<keyword evidence="1" id="KW-1133">Transmembrane helix</keyword>
<evidence type="ECO:0000256" key="2">
    <source>
        <dbReference type="SAM" id="MobiDB-lite"/>
    </source>
</evidence>
<proteinExistence type="inferred from homology"/>